<feature type="domain" description="GRF-type" evidence="4">
    <location>
        <begin position="162"/>
        <end position="202"/>
    </location>
</feature>
<protein>
    <recommendedName>
        <fullName evidence="4">GRF-type domain-containing protein</fullName>
    </recommendedName>
</protein>
<evidence type="ECO:0000313" key="6">
    <source>
        <dbReference type="Proteomes" id="UP001374535"/>
    </source>
</evidence>
<name>A0AAQ3SB01_VIGMU</name>
<keyword evidence="1" id="KW-0479">Metal-binding</keyword>
<proteinExistence type="predicted"/>
<dbReference type="Proteomes" id="UP001374535">
    <property type="component" value="Chromosome 1"/>
</dbReference>
<sequence length="262" mass="30021">MMVRIDERKFGVGTSFSPLRSVAGAENSPKLRGLPEEKEQPLKFSLTLMKKEIEENFMNLTRRPFSLISGCPRLVLIATRFLMNLRLTKVALMLAKGILMLAAKDAYEDDRGFHRWMELVVFPRSNGWMGERSSSKTMSKEHSCCSSTCNVWMKENCNVCPPICHCGLRCAMRTAKILKNRGKLLFIQSGAEEGGCNYFKWFTDVAEEERGTSLKSEGKQERLLHSEEMDSNRKMLVKLEKSFLVVQKWMKLSSISMKMRLV</sequence>
<dbReference type="Pfam" id="PF06839">
    <property type="entry name" value="Zn_ribbon_GRF"/>
    <property type="match status" value="1"/>
</dbReference>
<reference evidence="5 6" key="1">
    <citation type="journal article" date="2023" name="Life. Sci Alliance">
        <title>Evolutionary insights into 3D genome organization and epigenetic landscape of Vigna mungo.</title>
        <authorList>
            <person name="Junaid A."/>
            <person name="Singh B."/>
            <person name="Bhatia S."/>
        </authorList>
    </citation>
    <scope>NUCLEOTIDE SEQUENCE [LARGE SCALE GENOMIC DNA]</scope>
    <source>
        <strain evidence="5">Urdbean</strain>
    </source>
</reference>
<accession>A0AAQ3SB01</accession>
<keyword evidence="6" id="KW-1185">Reference proteome</keyword>
<evidence type="ECO:0000256" key="3">
    <source>
        <dbReference type="ARBA" id="ARBA00022833"/>
    </source>
</evidence>
<evidence type="ECO:0000313" key="5">
    <source>
        <dbReference type="EMBL" id="WVZ24092.1"/>
    </source>
</evidence>
<organism evidence="5 6">
    <name type="scientific">Vigna mungo</name>
    <name type="common">Black gram</name>
    <name type="synonym">Phaseolus mungo</name>
    <dbReference type="NCBI Taxonomy" id="3915"/>
    <lineage>
        <taxon>Eukaryota</taxon>
        <taxon>Viridiplantae</taxon>
        <taxon>Streptophyta</taxon>
        <taxon>Embryophyta</taxon>
        <taxon>Tracheophyta</taxon>
        <taxon>Spermatophyta</taxon>
        <taxon>Magnoliopsida</taxon>
        <taxon>eudicotyledons</taxon>
        <taxon>Gunneridae</taxon>
        <taxon>Pentapetalae</taxon>
        <taxon>rosids</taxon>
        <taxon>fabids</taxon>
        <taxon>Fabales</taxon>
        <taxon>Fabaceae</taxon>
        <taxon>Papilionoideae</taxon>
        <taxon>50 kb inversion clade</taxon>
        <taxon>NPAAA clade</taxon>
        <taxon>indigoferoid/millettioid clade</taxon>
        <taxon>Phaseoleae</taxon>
        <taxon>Vigna</taxon>
    </lineage>
</organism>
<evidence type="ECO:0000256" key="1">
    <source>
        <dbReference type="ARBA" id="ARBA00022723"/>
    </source>
</evidence>
<dbReference type="GO" id="GO:0008270">
    <property type="term" value="F:zinc ion binding"/>
    <property type="evidence" value="ECO:0007669"/>
    <property type="project" value="UniProtKB-KW"/>
</dbReference>
<keyword evidence="3" id="KW-0862">Zinc</keyword>
<evidence type="ECO:0000259" key="4">
    <source>
        <dbReference type="Pfam" id="PF06839"/>
    </source>
</evidence>
<dbReference type="AlphaFoldDB" id="A0AAQ3SB01"/>
<dbReference type="EMBL" id="CP144700">
    <property type="protein sequence ID" value="WVZ24092.1"/>
    <property type="molecule type" value="Genomic_DNA"/>
</dbReference>
<dbReference type="InterPro" id="IPR010666">
    <property type="entry name" value="Znf_GRF"/>
</dbReference>
<keyword evidence="2" id="KW-0863">Zinc-finger</keyword>
<evidence type="ECO:0000256" key="2">
    <source>
        <dbReference type="ARBA" id="ARBA00022771"/>
    </source>
</evidence>
<gene>
    <name evidence="5" type="ORF">V8G54_002636</name>
</gene>